<dbReference type="PANTHER" id="PTHR36455:SF1">
    <property type="entry name" value="BLR8292 PROTEIN"/>
    <property type="match status" value="1"/>
</dbReference>
<dbReference type="InterPro" id="IPR008878">
    <property type="entry name" value="Transposase_IS66_Orf2"/>
</dbReference>
<organism evidence="2 3">
    <name type="scientific">Oleiphilus messinensis</name>
    <dbReference type="NCBI Taxonomy" id="141451"/>
    <lineage>
        <taxon>Bacteria</taxon>
        <taxon>Pseudomonadati</taxon>
        <taxon>Pseudomonadota</taxon>
        <taxon>Gammaproteobacteria</taxon>
        <taxon>Oceanospirillales</taxon>
        <taxon>Oleiphilaceae</taxon>
        <taxon>Oleiphilus</taxon>
    </lineage>
</organism>
<evidence type="ECO:0000313" key="1">
    <source>
        <dbReference type="EMBL" id="ARU59312.1"/>
    </source>
</evidence>
<evidence type="ECO:0000313" key="3">
    <source>
        <dbReference type="Proteomes" id="UP000196027"/>
    </source>
</evidence>
<sequence>MRARYLRPALEIPEIYLYRAPVDFRKQVNGLATLVEQELGHSPFSGALYVFTNRYRNRIKCLLWEDNGFVLYYKALAEEKFKWPSASDEWLTLTGEQINWLLDGYDISLLKGHRKLHYESLF</sequence>
<keyword evidence="3" id="KW-1185">Reference proteome</keyword>
<evidence type="ECO:0000313" key="2">
    <source>
        <dbReference type="EMBL" id="ARU59478.1"/>
    </source>
</evidence>
<proteinExistence type="predicted"/>
<dbReference type="RefSeq" id="WP_157678629.1">
    <property type="nucleotide sequence ID" value="NZ_CP021425.1"/>
</dbReference>
<reference evidence="2 3" key="1">
    <citation type="submission" date="2017-05" db="EMBL/GenBank/DDBJ databases">
        <title>Genomic insights into alkan degradation activity of Oleiphilus messinensis.</title>
        <authorList>
            <person name="Kozyavkin S.A."/>
            <person name="Slesarev A.I."/>
            <person name="Golyshin P.N."/>
            <person name="Korzhenkov A."/>
            <person name="Golyshina O.N."/>
            <person name="Toshchakov S.V."/>
        </authorList>
    </citation>
    <scope>NUCLEOTIDE SEQUENCE [LARGE SCALE GENOMIC DNA]</scope>
    <source>
        <strain evidence="2 3">ME102</strain>
    </source>
</reference>
<dbReference type="KEGG" id="ome:OLMES_5498"/>
<dbReference type="KEGG" id="ome:OLMES_5332"/>
<protein>
    <submittedName>
        <fullName evidence="2">IS66 family transposase OrfA</fullName>
    </submittedName>
</protein>
<name>A0A1Y0IG42_9GAMM</name>
<dbReference type="Pfam" id="PF05717">
    <property type="entry name" value="TnpB_IS66"/>
    <property type="match status" value="1"/>
</dbReference>
<gene>
    <name evidence="1" type="ORF">OLMES_5332</name>
    <name evidence="2" type="ORF">OLMES_5498</name>
</gene>
<dbReference type="EMBL" id="CP021425">
    <property type="protein sequence ID" value="ARU59312.1"/>
    <property type="molecule type" value="Genomic_DNA"/>
</dbReference>
<dbReference type="OrthoDB" id="4956084at2"/>
<dbReference type="EMBL" id="CP021425">
    <property type="protein sequence ID" value="ARU59478.1"/>
    <property type="molecule type" value="Genomic_DNA"/>
</dbReference>
<dbReference type="PANTHER" id="PTHR36455">
    <property type="match status" value="1"/>
</dbReference>
<accession>A0A1Y0IG42</accession>
<dbReference type="Proteomes" id="UP000196027">
    <property type="component" value="Chromosome"/>
</dbReference>
<dbReference type="NCBIfam" id="NF033819">
    <property type="entry name" value="IS66_TnpB"/>
    <property type="match status" value="1"/>
</dbReference>
<dbReference type="AlphaFoldDB" id="A0A1Y0IG42"/>